<protein>
    <submittedName>
        <fullName evidence="3">Uncharacterized protein</fullName>
    </submittedName>
</protein>
<name>A0AAN8JC53_PATCE</name>
<keyword evidence="1" id="KW-0540">Nuclease</keyword>
<dbReference type="AlphaFoldDB" id="A0AAN8JC53"/>
<dbReference type="InterPro" id="IPR022894">
    <property type="entry name" value="Oligoribonuclease"/>
</dbReference>
<keyword evidence="2" id="KW-0175">Coiled coil</keyword>
<evidence type="ECO:0000256" key="2">
    <source>
        <dbReference type="SAM" id="Coils"/>
    </source>
</evidence>
<feature type="coiled-coil region" evidence="2">
    <location>
        <begin position="265"/>
        <end position="299"/>
    </location>
</feature>
<reference evidence="3 4" key="1">
    <citation type="submission" date="2024-01" db="EMBL/GenBank/DDBJ databases">
        <title>The genome of the rayed Mediterranean limpet Patella caerulea (Linnaeus, 1758).</title>
        <authorList>
            <person name="Anh-Thu Weber A."/>
            <person name="Halstead-Nussloch G."/>
        </authorList>
    </citation>
    <scope>NUCLEOTIDE SEQUENCE [LARGE SCALE GENOMIC DNA]</scope>
    <source>
        <strain evidence="3">AATW-2023a</strain>
        <tissue evidence="3">Whole specimen</tissue>
    </source>
</reference>
<dbReference type="GO" id="GO:0000175">
    <property type="term" value="F:3'-5'-RNA exonuclease activity"/>
    <property type="evidence" value="ECO:0007669"/>
    <property type="project" value="InterPro"/>
</dbReference>
<dbReference type="PANTHER" id="PTHR11046">
    <property type="entry name" value="OLIGORIBONUCLEASE, MITOCHONDRIAL"/>
    <property type="match status" value="1"/>
</dbReference>
<gene>
    <name evidence="3" type="ORF">SNE40_017440</name>
</gene>
<comment type="caution">
    <text evidence="3">The sequence shown here is derived from an EMBL/GenBank/DDBJ whole genome shotgun (WGS) entry which is preliminary data.</text>
</comment>
<evidence type="ECO:0000313" key="3">
    <source>
        <dbReference type="EMBL" id="KAK6174100.1"/>
    </source>
</evidence>
<dbReference type="PANTHER" id="PTHR11046:SF25">
    <property type="match status" value="1"/>
</dbReference>
<sequence length="968" mass="109598">MKRTNEELNQLIFSYGQDLNGNTNELETSVIRNGLVLFLFHKNNDDVKSTTRHLKAIAETNGISLVQEKLLKTRVTRIVKKVKAYKHIDRDWNCIKDFFLKVAVVYCDVNTPDSLAPPIVPDIPDLPRLVVVDSGSDAFENAADPDTCRAITSEAQPLPSTSSATGVDVCPRGDCAKCKQHRKSLRSLAALKSKYYKLLSRRKTPDHHLRQALDRKKNIENRLRAERIQVKSKFLKADGGPKKVIKKQKCNKPRNKLQTISLWELNALKRRVAVLESENEKLRAENERVTCVNDDLKNSSSNVIKAKKDGKTFSYSYRKAAYACLVNQVPVETAGSLISKVVKEMTGNTVDYSADASTISQMAYELSVLDDVHVGEAMVKGGDLNLAWDATSLDGEHINEVHINLSVDPPKSLILQIDSLSGGKACDYVDHISRSIQDVTETYASYSDIDPRNVHENVLQKLKSTLGDRVPTNRCVRNQLQELLDIQLLDLKCNVHPLDGLASEARKTLKKFDSEQQVKGQCYGKDCGAVNLVMGLSKIRYKNGVGDPKGFREFMRTHNIRNSMLPRYVGNRMHVMFHLAGAYFHLKDKILNVYFKDFSNCTSSFKPAVIKDLQNSNFILQLKALGLMGKILTGPWMKVLYGNADKLSNLQAVPTLKKLMEKIHSLRDDPMSVLTAKYDAFGRPLDTADEVLQSLQAELLDEAYFEQVTLKLLECSITVLERQMESYLTGELSSPTPEMLEATKCAPVHNIFSEEVMGMTDHQYHRAPNATFGFIDGKVRAAKNKTLMWLNSKSTQDQERIIYFSISKARSKRAIRKKREEQMRATYLQRQAEKVTQKDTQYRGRIEKIIKKAIADQNLTVDSLKAVLKDVMSTEVAETKIKRICKIIAHPEEIVDTYLDHYFNEDNMDVRYHGKPVEILLPTKRKPLSVEIAYWIVDQSEADAEDYTMTLSQVLTDYLLDDLTFLEV</sequence>
<accession>A0AAN8JC53</accession>
<dbReference type="EMBL" id="JAZGQO010000011">
    <property type="protein sequence ID" value="KAK6174100.1"/>
    <property type="molecule type" value="Genomic_DNA"/>
</dbReference>
<evidence type="ECO:0000256" key="1">
    <source>
        <dbReference type="ARBA" id="ARBA00022722"/>
    </source>
</evidence>
<keyword evidence="1" id="KW-0378">Hydrolase</keyword>
<keyword evidence="4" id="KW-1185">Reference proteome</keyword>
<organism evidence="3 4">
    <name type="scientific">Patella caerulea</name>
    <name type="common">Rayed Mediterranean limpet</name>
    <dbReference type="NCBI Taxonomy" id="87958"/>
    <lineage>
        <taxon>Eukaryota</taxon>
        <taxon>Metazoa</taxon>
        <taxon>Spiralia</taxon>
        <taxon>Lophotrochozoa</taxon>
        <taxon>Mollusca</taxon>
        <taxon>Gastropoda</taxon>
        <taxon>Patellogastropoda</taxon>
        <taxon>Patelloidea</taxon>
        <taxon>Patellidae</taxon>
        <taxon>Patella</taxon>
    </lineage>
</organism>
<proteinExistence type="predicted"/>
<evidence type="ECO:0000313" key="4">
    <source>
        <dbReference type="Proteomes" id="UP001347796"/>
    </source>
</evidence>
<dbReference type="Proteomes" id="UP001347796">
    <property type="component" value="Unassembled WGS sequence"/>
</dbReference>